<dbReference type="InterPro" id="IPR049270">
    <property type="entry name" value="CFAP58_CC"/>
</dbReference>
<feature type="coiled-coil region" evidence="1">
    <location>
        <begin position="21"/>
        <end position="76"/>
    </location>
</feature>
<evidence type="ECO:0000259" key="2">
    <source>
        <dbReference type="Pfam" id="PF21771"/>
    </source>
</evidence>
<keyword evidence="4" id="KW-1185">Reference proteome</keyword>
<protein>
    <recommendedName>
        <fullName evidence="2">Cilia- and flagella-associated protein 58 central coiled coil domain-containing protein</fullName>
    </recommendedName>
</protein>
<evidence type="ECO:0000313" key="4">
    <source>
        <dbReference type="Proteomes" id="UP000472263"/>
    </source>
</evidence>
<evidence type="ECO:0000256" key="1">
    <source>
        <dbReference type="SAM" id="Coils"/>
    </source>
</evidence>
<keyword evidence="1" id="KW-0175">Coiled coil</keyword>
<dbReference type="GeneTree" id="ENSGT00940000177515"/>
<dbReference type="Proteomes" id="UP000472263">
    <property type="component" value="Chromosome 14"/>
</dbReference>
<accession>A0A667ZPL8</accession>
<evidence type="ECO:0000313" key="3">
    <source>
        <dbReference type="Ensembl" id="ENSMMDP00005034776.1"/>
    </source>
</evidence>
<sequence length="85" mass="10135">VDELIRERDLLHQVCAVLSATEKQQSLVKVQEQDKKHLEQEIHSYRQEAQKQRKIIQQLERDRDRYVNENNSLTQKASRALNHMA</sequence>
<feature type="domain" description="Cilia- and flagella-associated protein 58 central coiled coil" evidence="2">
    <location>
        <begin position="1"/>
        <end position="78"/>
    </location>
</feature>
<dbReference type="AlphaFoldDB" id="A0A667ZPL8"/>
<proteinExistence type="predicted"/>
<dbReference type="Pfam" id="PF21771">
    <property type="entry name" value="CFAP58_CC"/>
    <property type="match status" value="1"/>
</dbReference>
<reference evidence="3" key="2">
    <citation type="submission" date="2025-08" db="UniProtKB">
        <authorList>
            <consortium name="Ensembl"/>
        </authorList>
    </citation>
    <scope>IDENTIFICATION</scope>
</reference>
<name>A0A667ZPL8_9TELE</name>
<dbReference type="Ensembl" id="ENSMMDT00005035543.1">
    <property type="protein sequence ID" value="ENSMMDP00005034776.1"/>
    <property type="gene ID" value="ENSMMDG00005016345.1"/>
</dbReference>
<organism evidence="3 4">
    <name type="scientific">Myripristis murdjan</name>
    <name type="common">pinecone soldierfish</name>
    <dbReference type="NCBI Taxonomy" id="586833"/>
    <lineage>
        <taxon>Eukaryota</taxon>
        <taxon>Metazoa</taxon>
        <taxon>Chordata</taxon>
        <taxon>Craniata</taxon>
        <taxon>Vertebrata</taxon>
        <taxon>Euteleostomi</taxon>
        <taxon>Actinopterygii</taxon>
        <taxon>Neopterygii</taxon>
        <taxon>Teleostei</taxon>
        <taxon>Neoteleostei</taxon>
        <taxon>Acanthomorphata</taxon>
        <taxon>Holocentriformes</taxon>
        <taxon>Holocentridae</taxon>
        <taxon>Myripristis</taxon>
    </lineage>
</organism>
<reference evidence="3" key="1">
    <citation type="submission" date="2019-06" db="EMBL/GenBank/DDBJ databases">
        <authorList>
            <consortium name="Wellcome Sanger Institute Data Sharing"/>
        </authorList>
    </citation>
    <scope>NUCLEOTIDE SEQUENCE [LARGE SCALE GENOMIC DNA]</scope>
</reference>
<dbReference type="InParanoid" id="A0A667ZPL8"/>
<reference evidence="3" key="3">
    <citation type="submission" date="2025-09" db="UniProtKB">
        <authorList>
            <consortium name="Ensembl"/>
        </authorList>
    </citation>
    <scope>IDENTIFICATION</scope>
</reference>